<feature type="domain" description="Amidohydrolase 3" evidence="2">
    <location>
        <begin position="50"/>
        <end position="543"/>
    </location>
</feature>
<feature type="region of interest" description="Disordered" evidence="1">
    <location>
        <begin position="548"/>
        <end position="567"/>
    </location>
</feature>
<reference evidence="4" key="1">
    <citation type="journal article" date="2019" name="Int. J. Syst. Evol. Microbiol.">
        <title>The Global Catalogue of Microorganisms (GCM) 10K type strain sequencing project: providing services to taxonomists for standard genome sequencing and annotation.</title>
        <authorList>
            <consortium name="The Broad Institute Genomics Platform"/>
            <consortium name="The Broad Institute Genome Sequencing Center for Infectious Disease"/>
            <person name="Wu L."/>
            <person name="Ma J."/>
        </authorList>
    </citation>
    <scope>NUCLEOTIDE SEQUENCE [LARGE SCALE GENOMIC DNA]</scope>
    <source>
        <strain evidence="4">CGMCC 1.12470</strain>
    </source>
</reference>
<accession>A0ABW4IYT6</accession>
<dbReference type="GO" id="GO:0016787">
    <property type="term" value="F:hydrolase activity"/>
    <property type="evidence" value="ECO:0007669"/>
    <property type="project" value="UniProtKB-KW"/>
</dbReference>
<comment type="caution">
    <text evidence="3">The sequence shown here is derived from an EMBL/GenBank/DDBJ whole genome shotgun (WGS) entry which is preliminary data.</text>
</comment>
<dbReference type="Gene3D" id="2.30.40.10">
    <property type="entry name" value="Urease, subunit C, domain 1"/>
    <property type="match status" value="1"/>
</dbReference>
<dbReference type="InterPro" id="IPR013108">
    <property type="entry name" value="Amidohydro_3"/>
</dbReference>
<gene>
    <name evidence="3" type="ORF">ACFSL4_27430</name>
</gene>
<dbReference type="PANTHER" id="PTHR22642">
    <property type="entry name" value="IMIDAZOLONEPROPIONASE"/>
    <property type="match status" value="1"/>
</dbReference>
<dbReference type="Pfam" id="PF07969">
    <property type="entry name" value="Amidohydro_3"/>
    <property type="match status" value="1"/>
</dbReference>
<name>A0ABW4IYT6_9ACTN</name>
<dbReference type="SUPFAM" id="SSF51338">
    <property type="entry name" value="Composite domain of metallo-dependent hydrolases"/>
    <property type="match status" value="1"/>
</dbReference>
<dbReference type="SUPFAM" id="SSF51556">
    <property type="entry name" value="Metallo-dependent hydrolases"/>
    <property type="match status" value="1"/>
</dbReference>
<dbReference type="EC" id="3.5.-.-" evidence="3"/>
<dbReference type="InterPro" id="IPR032466">
    <property type="entry name" value="Metal_Hydrolase"/>
</dbReference>
<dbReference type="Proteomes" id="UP001597261">
    <property type="component" value="Unassembled WGS sequence"/>
</dbReference>
<dbReference type="PANTHER" id="PTHR22642:SF2">
    <property type="entry name" value="PROTEIN LONG AFTER FAR-RED 3"/>
    <property type="match status" value="1"/>
</dbReference>
<keyword evidence="3" id="KW-0378">Hydrolase</keyword>
<sequence length="567" mass="59587">MAVVRIDTILTDLTAVTVDPSRPVAHRIGIHHGRIIGLDGDLEGVRADRTVSLGGACVVPGFNDAHNHMALFGLSLTEVDLASPPMRTLEDVYAAVAERARTQPPGSWIIGSGYDQNKLGGRHPHRDGLDRAAPGHLVWLRHTSAHMSVANSLALQAAGVFSKAAVPDGGRVATDPDGRPNGLLEEQAQLLLRRLRYPYPRAQLVEAVAAAGRHYLSEGITTCTEAGIGQGWIGHSPVEAAAYQDALDGGRLPVRVRLMVTADTVHPLQDSPGAAPGHGLDLGMRTGFGDARLRLGAVKVFSDGSLIGRTAALCCDFADEVGNRGYLQADPEVLREQIVTAHAAGWQVATHAIGDRAVDLVLNAYAEAQARHPRTGTRHRIEHCAVTRPDQLARLVSLGVVPVPQAAFVGQIGDGMRTALGEERVPWCYRHRSFLDAGLTVPGSSDRPVVRGTPLLGIHDMVNRRTQSGEPFAPEEGVSPLEALRSYTAGSAYAGFDEAELGSITPGKLADLAVLSDDPTAVPPDRIGAITVLGTVVGGVLAYGADALGAPDDLSPGGGAVRSTTPP</sequence>
<dbReference type="InterPro" id="IPR033932">
    <property type="entry name" value="YtcJ-like"/>
</dbReference>
<proteinExistence type="predicted"/>
<keyword evidence="4" id="KW-1185">Reference proteome</keyword>
<dbReference type="CDD" id="cd01300">
    <property type="entry name" value="YtcJ_like"/>
    <property type="match status" value="1"/>
</dbReference>
<protein>
    <submittedName>
        <fullName evidence="3">Amidohydrolase</fullName>
        <ecNumber evidence="3">3.5.-.-</ecNumber>
    </submittedName>
</protein>
<dbReference type="Gene3D" id="3.20.20.140">
    <property type="entry name" value="Metal-dependent hydrolases"/>
    <property type="match status" value="1"/>
</dbReference>
<dbReference type="Gene3D" id="3.10.310.70">
    <property type="match status" value="1"/>
</dbReference>
<organism evidence="3 4">
    <name type="scientific">Streptomyces caeni</name>
    <dbReference type="NCBI Taxonomy" id="2307231"/>
    <lineage>
        <taxon>Bacteria</taxon>
        <taxon>Bacillati</taxon>
        <taxon>Actinomycetota</taxon>
        <taxon>Actinomycetes</taxon>
        <taxon>Kitasatosporales</taxon>
        <taxon>Streptomycetaceae</taxon>
        <taxon>Streptomyces</taxon>
    </lineage>
</organism>
<dbReference type="EMBL" id="JBHUDX010000083">
    <property type="protein sequence ID" value="MFD1661821.1"/>
    <property type="molecule type" value="Genomic_DNA"/>
</dbReference>
<dbReference type="RefSeq" id="WP_381088325.1">
    <property type="nucleotide sequence ID" value="NZ_JBHUDX010000083.1"/>
</dbReference>
<evidence type="ECO:0000313" key="3">
    <source>
        <dbReference type="EMBL" id="MFD1661821.1"/>
    </source>
</evidence>
<evidence type="ECO:0000256" key="1">
    <source>
        <dbReference type="SAM" id="MobiDB-lite"/>
    </source>
</evidence>
<dbReference type="InterPro" id="IPR011059">
    <property type="entry name" value="Metal-dep_hydrolase_composite"/>
</dbReference>
<evidence type="ECO:0000259" key="2">
    <source>
        <dbReference type="Pfam" id="PF07969"/>
    </source>
</evidence>
<evidence type="ECO:0000313" key="4">
    <source>
        <dbReference type="Proteomes" id="UP001597261"/>
    </source>
</evidence>